<dbReference type="EMBL" id="CYKH01001420">
    <property type="protein sequence ID" value="CUG86982.1"/>
    <property type="molecule type" value="Genomic_DNA"/>
</dbReference>
<dbReference type="Proteomes" id="UP000051952">
    <property type="component" value="Unassembled WGS sequence"/>
</dbReference>
<reference evidence="3" key="1">
    <citation type="submission" date="2015-09" db="EMBL/GenBank/DDBJ databases">
        <authorList>
            <consortium name="Pathogen Informatics"/>
        </authorList>
    </citation>
    <scope>NUCLEOTIDE SEQUENCE [LARGE SCALE GENOMIC DNA]</scope>
    <source>
        <strain evidence="3">Lake Konstanz</strain>
    </source>
</reference>
<feature type="compositionally biased region" description="Low complexity" evidence="1">
    <location>
        <begin position="1"/>
        <end position="16"/>
    </location>
</feature>
<dbReference type="OrthoDB" id="10641041at2759"/>
<organism evidence="2 3">
    <name type="scientific">Bodo saltans</name>
    <name type="common">Flagellated protozoan</name>
    <dbReference type="NCBI Taxonomy" id="75058"/>
    <lineage>
        <taxon>Eukaryota</taxon>
        <taxon>Discoba</taxon>
        <taxon>Euglenozoa</taxon>
        <taxon>Kinetoplastea</taxon>
        <taxon>Metakinetoplastina</taxon>
        <taxon>Eubodonida</taxon>
        <taxon>Bodonidae</taxon>
        <taxon>Bodo</taxon>
    </lineage>
</organism>
<keyword evidence="3" id="KW-1185">Reference proteome</keyword>
<feature type="region of interest" description="Disordered" evidence="1">
    <location>
        <begin position="271"/>
        <end position="303"/>
    </location>
</feature>
<evidence type="ECO:0000256" key="1">
    <source>
        <dbReference type="SAM" id="MobiDB-lite"/>
    </source>
</evidence>
<name>A0A0S4J8X7_BODSA</name>
<dbReference type="VEuPathDB" id="TriTrypDB:BSAL_07805"/>
<proteinExistence type="predicted"/>
<gene>
    <name evidence="2" type="ORF">BSAL_07805</name>
</gene>
<feature type="region of interest" description="Disordered" evidence="1">
    <location>
        <begin position="1"/>
        <end position="51"/>
    </location>
</feature>
<accession>A0A0S4J8X7</accession>
<sequence>MNTARSASRSPPSSRPGTAGNGGPWVPPGVRPHTLPNPHTTPMTGTRRNRAVERTHVFLDSKELSPRDPGNYFWLYGAYEYRLQTPHEEAKAMCFRHIDRLVEKARQWYDDSPPLAPTAGGGAGGGASHSYANESSVGAFNDSGMSAAAQQHRLRATSIGSISDTNSGGKAGGNNASTTPKAHLIWDLISTKKHIGPIPEEGLPQRLGHDIYRYVDTVYGSIIATTFVGLTDNTARRVGRDVYYTKTDDLSRTHYGFHTVDREHLFIVFPPAPRPEDGEHANHSGAEAAPRASGGGGNDMYGS</sequence>
<evidence type="ECO:0000313" key="3">
    <source>
        <dbReference type="Proteomes" id="UP000051952"/>
    </source>
</evidence>
<protein>
    <submittedName>
        <fullName evidence="2">Uncharacterized protein</fullName>
    </submittedName>
</protein>
<evidence type="ECO:0000313" key="2">
    <source>
        <dbReference type="EMBL" id="CUG86982.1"/>
    </source>
</evidence>
<feature type="compositionally biased region" description="Polar residues" evidence="1">
    <location>
        <begin position="37"/>
        <end position="46"/>
    </location>
</feature>
<dbReference type="AlphaFoldDB" id="A0A0S4J8X7"/>
<feature type="compositionally biased region" description="Gly residues" evidence="1">
    <location>
        <begin position="293"/>
        <end position="303"/>
    </location>
</feature>